<dbReference type="PANTHER" id="PTHR32332:SF20">
    <property type="entry name" value="2-NITROPROPANE DIOXYGENASE-LIKE PROTEIN"/>
    <property type="match status" value="1"/>
</dbReference>
<proteinExistence type="predicted"/>
<dbReference type="InterPro" id="IPR004136">
    <property type="entry name" value="NMO"/>
</dbReference>
<organism evidence="6 7">
    <name type="scientific">Calidifontibacillus erzurumensis</name>
    <dbReference type="NCBI Taxonomy" id="2741433"/>
    <lineage>
        <taxon>Bacteria</taxon>
        <taxon>Bacillati</taxon>
        <taxon>Bacillota</taxon>
        <taxon>Bacilli</taxon>
        <taxon>Bacillales</taxon>
        <taxon>Bacillaceae</taxon>
        <taxon>Calidifontibacillus/Schinkia group</taxon>
        <taxon>Calidifontibacillus</taxon>
    </lineage>
</organism>
<sequence length="319" mass="34186">MNQLCEIFGIKYPIFQGGMGNISNANLTAAVSEAGGLGTIGAGTMTPEELEQIILQTKGKTEKPFAVNIALTVSPYVDEIINLLIKHNIPVVSLSAGDPTLYIKRFHDANMKVVSVVGSVRHAQKAEAAGVDAIVAEGYEAAGINSNYESTTLTLIPQIVDKVKIPVVAAGGIGDGRGLAAVMMLGASGAQIGTRLIATQEAPFSEKYKEKLLSATDTDTVIVGRKVNRVRRVLKTPYAKKLLELENSNDFSLDKFSELTSEKYHKIGAIEGNFEEGFINGGQISGMINDVPTVKELLDRMVKEMYEAIGTANDLLNNK</sequence>
<keyword evidence="7" id="KW-1185">Reference proteome</keyword>
<dbReference type="PANTHER" id="PTHR32332">
    <property type="entry name" value="2-NITROPROPANE DIOXYGENASE"/>
    <property type="match status" value="1"/>
</dbReference>
<dbReference type="Gene3D" id="3.20.20.70">
    <property type="entry name" value="Aldolase class I"/>
    <property type="match status" value="1"/>
</dbReference>
<keyword evidence="5" id="KW-0560">Oxidoreductase</keyword>
<dbReference type="AlphaFoldDB" id="A0A8J8KAE5"/>
<protein>
    <recommendedName>
        <fullName evidence="2">Probable nitronate monooxygenase</fullName>
    </recommendedName>
</protein>
<dbReference type="Proteomes" id="UP000625804">
    <property type="component" value="Unassembled WGS sequence"/>
</dbReference>
<keyword evidence="6" id="KW-0503">Monooxygenase</keyword>
<keyword evidence="4" id="KW-0288">FMN</keyword>
<dbReference type="InterPro" id="IPR013785">
    <property type="entry name" value="Aldolase_TIM"/>
</dbReference>
<evidence type="ECO:0000256" key="4">
    <source>
        <dbReference type="ARBA" id="ARBA00022643"/>
    </source>
</evidence>
<comment type="function">
    <text evidence="1">Nitronate monooxygenase that uses molecular oxygen to catalyze the oxidative denitrification of alkyl nitronates. Acts on propionate 3-nitronate (P3N), the presumed physiological substrate. Probably functions in the detoxification of P3N, a metabolic poison produced by plants and fungi as a defense mechanism.</text>
</comment>
<keyword evidence="3" id="KW-0285">Flavoprotein</keyword>
<dbReference type="SUPFAM" id="SSF51412">
    <property type="entry name" value="Inosine monophosphate dehydrogenase (IMPDH)"/>
    <property type="match status" value="1"/>
</dbReference>
<accession>A0A8J8KAE5</accession>
<dbReference type="CDD" id="cd04730">
    <property type="entry name" value="NPD_like"/>
    <property type="match status" value="1"/>
</dbReference>
<evidence type="ECO:0000256" key="1">
    <source>
        <dbReference type="ARBA" id="ARBA00003535"/>
    </source>
</evidence>
<dbReference type="RefSeq" id="WP_173729760.1">
    <property type="nucleotide sequence ID" value="NZ_JABTTE010000002.1"/>
</dbReference>
<comment type="caution">
    <text evidence="6">The sequence shown here is derived from an EMBL/GenBank/DDBJ whole genome shotgun (WGS) entry which is preliminary data.</text>
</comment>
<dbReference type="GO" id="GO:0018580">
    <property type="term" value="F:nitronate monooxygenase activity"/>
    <property type="evidence" value="ECO:0007669"/>
    <property type="project" value="InterPro"/>
</dbReference>
<evidence type="ECO:0000256" key="3">
    <source>
        <dbReference type="ARBA" id="ARBA00022630"/>
    </source>
</evidence>
<gene>
    <name evidence="6" type="ORF">HR057_02125</name>
</gene>
<evidence type="ECO:0000313" key="6">
    <source>
        <dbReference type="EMBL" id="NSL50557.1"/>
    </source>
</evidence>
<reference evidence="6" key="1">
    <citation type="submission" date="2020-06" db="EMBL/GenBank/DDBJ databases">
        <title>A novel thermopfilic bacterium from Erzurum, Turkey.</title>
        <authorList>
            <person name="Adiguzel A."/>
            <person name="Ay H."/>
            <person name="Baltaci M.O."/>
        </authorList>
    </citation>
    <scope>NUCLEOTIDE SEQUENCE</scope>
    <source>
        <strain evidence="6">P2</strain>
    </source>
</reference>
<evidence type="ECO:0000256" key="5">
    <source>
        <dbReference type="ARBA" id="ARBA00023002"/>
    </source>
</evidence>
<evidence type="ECO:0000313" key="7">
    <source>
        <dbReference type="Proteomes" id="UP000625804"/>
    </source>
</evidence>
<name>A0A8J8KAE5_9BACI</name>
<dbReference type="EMBL" id="JABTTE010000002">
    <property type="protein sequence ID" value="NSL50557.1"/>
    <property type="molecule type" value="Genomic_DNA"/>
</dbReference>
<dbReference type="Pfam" id="PF03060">
    <property type="entry name" value="NMO"/>
    <property type="match status" value="2"/>
</dbReference>
<evidence type="ECO:0000256" key="2">
    <source>
        <dbReference type="ARBA" id="ARBA00013457"/>
    </source>
</evidence>